<dbReference type="InterPro" id="IPR011990">
    <property type="entry name" value="TPR-like_helical_dom_sf"/>
</dbReference>
<name>A0A8J3N889_9CHLR</name>
<protein>
    <submittedName>
        <fullName evidence="3">Uncharacterized protein</fullName>
    </submittedName>
</protein>
<evidence type="ECO:0000313" key="3">
    <source>
        <dbReference type="EMBL" id="GHO99443.1"/>
    </source>
</evidence>
<organism evidence="3 4">
    <name type="scientific">Reticulibacter mediterranei</name>
    <dbReference type="NCBI Taxonomy" id="2778369"/>
    <lineage>
        <taxon>Bacteria</taxon>
        <taxon>Bacillati</taxon>
        <taxon>Chloroflexota</taxon>
        <taxon>Ktedonobacteria</taxon>
        <taxon>Ktedonobacterales</taxon>
        <taxon>Reticulibacteraceae</taxon>
        <taxon>Reticulibacter</taxon>
    </lineage>
</organism>
<evidence type="ECO:0000259" key="2">
    <source>
        <dbReference type="Pfam" id="PF25873"/>
    </source>
</evidence>
<evidence type="ECO:0000259" key="1">
    <source>
        <dbReference type="Pfam" id="PF17874"/>
    </source>
</evidence>
<feature type="domain" description="MalT-like winged helix" evidence="2">
    <location>
        <begin position="102"/>
        <end position="183"/>
    </location>
</feature>
<accession>A0A8J3N889</accession>
<keyword evidence="4" id="KW-1185">Reference proteome</keyword>
<dbReference type="Gene3D" id="1.25.40.10">
    <property type="entry name" value="Tetratricopeptide repeat domain"/>
    <property type="match status" value="1"/>
</dbReference>
<comment type="caution">
    <text evidence="3">The sequence shown here is derived from an EMBL/GenBank/DDBJ whole genome shotgun (WGS) entry which is preliminary data.</text>
</comment>
<dbReference type="InterPro" id="IPR041617">
    <property type="entry name" value="TPR_MalT"/>
</dbReference>
<gene>
    <name evidence="3" type="ORF">KSF_094910</name>
</gene>
<dbReference type="RefSeq" id="WP_220210085.1">
    <property type="nucleotide sequence ID" value="NZ_BNJK01000002.1"/>
</dbReference>
<dbReference type="InterPro" id="IPR059106">
    <property type="entry name" value="WHD_MalT"/>
</dbReference>
<dbReference type="Pfam" id="PF17874">
    <property type="entry name" value="TPR_MalT"/>
    <property type="match status" value="1"/>
</dbReference>
<dbReference type="Proteomes" id="UP000597444">
    <property type="component" value="Unassembled WGS sequence"/>
</dbReference>
<reference evidence="3" key="1">
    <citation type="submission" date="2020-10" db="EMBL/GenBank/DDBJ databases">
        <title>Taxonomic study of unclassified bacteria belonging to the class Ktedonobacteria.</title>
        <authorList>
            <person name="Yabe S."/>
            <person name="Wang C.M."/>
            <person name="Zheng Y."/>
            <person name="Sakai Y."/>
            <person name="Cavaletti L."/>
            <person name="Monciardini P."/>
            <person name="Donadio S."/>
        </authorList>
    </citation>
    <scope>NUCLEOTIDE SEQUENCE</scope>
    <source>
        <strain evidence="3">ID150040</strain>
    </source>
</reference>
<evidence type="ECO:0000313" key="4">
    <source>
        <dbReference type="Proteomes" id="UP000597444"/>
    </source>
</evidence>
<proteinExistence type="predicted"/>
<dbReference type="SUPFAM" id="SSF48452">
    <property type="entry name" value="TPR-like"/>
    <property type="match status" value="1"/>
</dbReference>
<sequence length="465" mass="53119">MHLLIGTRNDPPLPLSRLRARGQLSELQVDALRFVSSEVQTFLQTMGLQLAPDLQLALEERTQGWIVSIQLLALALRAQPHPAALLASNPGSHPFFLEYVSEELLARLPLEDRRFLLYTSILDRLTGSLCEAVTELPAGQARLTAYYQGHVLLNALDDAGMWYRYHPLFADALRAHLHRREPNVIPALYCRASYWYEERGEAEEACHNAFLSGDMQRAAQLLEKLLFTLIAEGKFSRLGRWLDQLPEEVIAQSLHLTLALLWRQALGTRSREHVAKMLEPFVQRDPDQETAWVDLRSQLALLQVLSVLSQNDPEQTIMTLEEALCSLPTQQTALSRFIALLLRMILHAMYRVHGDLAASEQILLDISLPRSSQQIYPLDLIGWWGLAELYEAQGQLRQWYSRYEQFFRVLGPHPDLPPLPLSVVLMSKATLLYEWNWLQDATETTHEALSLTERINFNHDGALWL</sequence>
<feature type="domain" description="MalT-like TPR region" evidence="1">
    <location>
        <begin position="306"/>
        <end position="455"/>
    </location>
</feature>
<dbReference type="EMBL" id="BNJK01000002">
    <property type="protein sequence ID" value="GHO99443.1"/>
    <property type="molecule type" value="Genomic_DNA"/>
</dbReference>
<dbReference type="Pfam" id="PF25873">
    <property type="entry name" value="WHD_MalT"/>
    <property type="match status" value="1"/>
</dbReference>
<dbReference type="AlphaFoldDB" id="A0A8J3N889"/>